<name>A0A433SC41_9BURK</name>
<dbReference type="InterPro" id="IPR003453">
    <property type="entry name" value="ABC_MlaE_roteobac"/>
</dbReference>
<dbReference type="EMBL" id="PQSP01000005">
    <property type="protein sequence ID" value="RUS66302.1"/>
    <property type="molecule type" value="Genomic_DNA"/>
</dbReference>
<feature type="transmembrane region" description="Helical" evidence="12">
    <location>
        <begin position="246"/>
        <end position="267"/>
    </location>
</feature>
<evidence type="ECO:0000256" key="4">
    <source>
        <dbReference type="ARBA" id="ARBA00011380"/>
    </source>
</evidence>
<dbReference type="Pfam" id="PF02405">
    <property type="entry name" value="MlaE"/>
    <property type="match status" value="1"/>
</dbReference>
<feature type="transmembrane region" description="Helical" evidence="12">
    <location>
        <begin position="155"/>
        <end position="185"/>
    </location>
</feature>
<dbReference type="InterPro" id="IPR053408">
    <property type="entry name" value="MlaE_Permease"/>
</dbReference>
<evidence type="ECO:0000256" key="3">
    <source>
        <dbReference type="ARBA" id="ARBA00007556"/>
    </source>
</evidence>
<evidence type="ECO:0000256" key="8">
    <source>
        <dbReference type="ARBA" id="ARBA00022519"/>
    </source>
</evidence>
<dbReference type="GO" id="GO:0005548">
    <property type="term" value="F:phospholipid transporter activity"/>
    <property type="evidence" value="ECO:0007669"/>
    <property type="project" value="TreeGrafter"/>
</dbReference>
<evidence type="ECO:0000256" key="10">
    <source>
        <dbReference type="ARBA" id="ARBA00022989"/>
    </source>
</evidence>
<dbReference type="PANTHER" id="PTHR30188:SF4">
    <property type="entry name" value="PROTEIN TRIGALACTOSYLDIACYLGLYCEROL 1, CHLOROPLASTIC"/>
    <property type="match status" value="1"/>
</dbReference>
<feature type="transmembrane region" description="Helical" evidence="12">
    <location>
        <begin position="63"/>
        <end position="82"/>
    </location>
</feature>
<evidence type="ECO:0000256" key="1">
    <source>
        <dbReference type="ARBA" id="ARBA00002460"/>
    </source>
</evidence>
<protein>
    <recommendedName>
        <fullName evidence="5">Intermembrane phospholipid transport system permease protein MlaE</fullName>
    </recommendedName>
</protein>
<evidence type="ECO:0000313" key="14">
    <source>
        <dbReference type="Proteomes" id="UP000286947"/>
    </source>
</evidence>
<keyword evidence="7" id="KW-1003">Cell membrane</keyword>
<dbReference type="NCBIfam" id="NF033619">
    <property type="entry name" value="perm_MlaE_1"/>
    <property type="match status" value="1"/>
</dbReference>
<dbReference type="NCBIfam" id="TIGR00056">
    <property type="entry name" value="MlaE family lipid ABC transporter permease subunit"/>
    <property type="match status" value="1"/>
</dbReference>
<comment type="function">
    <text evidence="1">Part of the ABC transporter complex MlaFEDB, which is involved in a phospholipid transport pathway that maintains lipid asymmetry in the outer membrane by retrograde trafficking of phospholipids from the outer membrane to the inner membrane. Probably responsible for the translocation of the substrate across the membrane.</text>
</comment>
<evidence type="ECO:0000256" key="12">
    <source>
        <dbReference type="RuleBase" id="RU362044"/>
    </source>
</evidence>
<feature type="transmembrane region" description="Helical" evidence="12">
    <location>
        <begin position="206"/>
        <end position="226"/>
    </location>
</feature>
<keyword evidence="6" id="KW-0813">Transport</keyword>
<comment type="caution">
    <text evidence="13">The sequence shown here is derived from an EMBL/GenBank/DDBJ whole genome shotgun (WGS) entry which is preliminary data.</text>
</comment>
<dbReference type="OrthoDB" id="9806241at2"/>
<evidence type="ECO:0000313" key="13">
    <source>
        <dbReference type="EMBL" id="RUS66302.1"/>
    </source>
</evidence>
<organism evidence="13 14">
    <name type="scientific">Saezia sanguinis</name>
    <dbReference type="NCBI Taxonomy" id="1965230"/>
    <lineage>
        <taxon>Bacteria</taxon>
        <taxon>Pseudomonadati</taxon>
        <taxon>Pseudomonadota</taxon>
        <taxon>Betaproteobacteria</taxon>
        <taxon>Burkholderiales</taxon>
        <taxon>Saeziaceae</taxon>
        <taxon>Saezia</taxon>
    </lineage>
</organism>
<evidence type="ECO:0000256" key="7">
    <source>
        <dbReference type="ARBA" id="ARBA00022475"/>
    </source>
</evidence>
<keyword evidence="10 12" id="KW-1133">Transmembrane helix</keyword>
<evidence type="ECO:0000256" key="6">
    <source>
        <dbReference type="ARBA" id="ARBA00022448"/>
    </source>
</evidence>
<accession>A0A433SC41</accession>
<keyword evidence="11 12" id="KW-0472">Membrane</keyword>
<dbReference type="AlphaFoldDB" id="A0A433SC41"/>
<evidence type="ECO:0000256" key="5">
    <source>
        <dbReference type="ARBA" id="ARBA00020857"/>
    </source>
</evidence>
<keyword evidence="8 12" id="KW-0997">Cell inner membrane</keyword>
<dbReference type="PANTHER" id="PTHR30188">
    <property type="entry name" value="ABC TRANSPORTER PERMEASE PROTEIN-RELATED"/>
    <property type="match status" value="1"/>
</dbReference>
<dbReference type="Proteomes" id="UP000286947">
    <property type="component" value="Unassembled WGS sequence"/>
</dbReference>
<sequence length="268" mass="28905">MSDKKNASPWLSPGELGYRVRQLLDVFGTSTRLLLRLLVLLGSMFSQFRALVKQLFILGNRSLSIIVLCGLFVGFVLALQMYNILQQFGAADVVGMITGFALLRELGPALTAILFAGRAGTSLTAEIGLMKSNDELTAMEMMAVDPVRDVLAPRFWAGVIAVPLLSAIFIAIGIIGAYLVCVPMIGLDGGSFWSLMQNSIDIFHDIGNGLLKSLIFGVAVTFIALWQGFNCQPTPEGVSRATTRTVVVASFTTLALDVVLTIFMFMAS</sequence>
<proteinExistence type="inferred from homology"/>
<comment type="subcellular location">
    <subcellularLocation>
        <location evidence="2 12">Cell inner membrane</location>
        <topology evidence="2 12">Multi-pass membrane protein</topology>
    </subcellularLocation>
</comment>
<comment type="caution">
    <text evidence="12">Lacks conserved residue(s) required for the propagation of feature annotation.</text>
</comment>
<keyword evidence="14" id="KW-1185">Reference proteome</keyword>
<comment type="similarity">
    <text evidence="3 12">Belongs to the MlaE permease family.</text>
</comment>
<dbReference type="InterPro" id="IPR030802">
    <property type="entry name" value="Permease_MalE"/>
</dbReference>
<evidence type="ECO:0000256" key="9">
    <source>
        <dbReference type="ARBA" id="ARBA00022692"/>
    </source>
</evidence>
<evidence type="ECO:0000256" key="11">
    <source>
        <dbReference type="ARBA" id="ARBA00023136"/>
    </source>
</evidence>
<dbReference type="GO" id="GO:0043190">
    <property type="term" value="C:ATP-binding cassette (ABC) transporter complex"/>
    <property type="evidence" value="ECO:0007669"/>
    <property type="project" value="InterPro"/>
</dbReference>
<gene>
    <name evidence="13" type="primary">mlaE_2</name>
    <name evidence="13" type="ORF">CUZ56_02028</name>
</gene>
<dbReference type="RefSeq" id="WP_126980217.1">
    <property type="nucleotide sequence ID" value="NZ_CAWUGC010000016.1"/>
</dbReference>
<evidence type="ECO:0000256" key="2">
    <source>
        <dbReference type="ARBA" id="ARBA00004429"/>
    </source>
</evidence>
<comment type="subunit">
    <text evidence="4">The complex is composed of two ATP-binding proteins (MlaF), two transmembrane proteins (MlaE), two cytoplasmic solute-binding proteins (MlaB) and six periplasmic solute-binding proteins (MlaD).</text>
</comment>
<keyword evidence="9 12" id="KW-0812">Transmembrane</keyword>
<reference evidence="13 14" key="1">
    <citation type="submission" date="2018-01" db="EMBL/GenBank/DDBJ databases">
        <title>Saezia sanguinis gen. nov., sp. nov., in the order Burkholderiales isolated from human blood.</title>
        <authorList>
            <person name="Medina-Pascual M.J."/>
            <person name="Valdezate S."/>
            <person name="Monzon S."/>
            <person name="Cuesta I."/>
            <person name="Carrasco G."/>
            <person name="Villalon P."/>
            <person name="Saez-Nieto J.A."/>
        </authorList>
    </citation>
    <scope>NUCLEOTIDE SEQUENCE [LARGE SCALE GENOMIC DNA]</scope>
    <source>
        <strain evidence="13 14">CNM695-12</strain>
    </source>
</reference>